<keyword evidence="3" id="KW-1185">Reference proteome</keyword>
<accession>A0A9P6JT19</accession>
<proteinExistence type="predicted"/>
<sequence length="225" mass="24962">MDAATLAAARKRMLASHRRSRSIPIITIDYFGSTDNLRTRTSESSSNSDSEPRVPPLPVRKPLTFVLSLPDREQRPRASSAGSERSTSRLYSPGLKTIGSVPKRRGSNPQLSEVPAKEKKAPMRRAKSSEFEGKSALQSDSETKPRKKLRRRLSDAPLEERLTTRFALTFSGSSEKKKLRTDPYSSSFYCPTPAPIRTIRKAATVGDLPKLAKKLSKSQTMITVT</sequence>
<gene>
    <name evidence="2" type="ORF">CPB83DRAFT_847971</name>
</gene>
<feature type="compositionally biased region" description="Basic and acidic residues" evidence="1">
    <location>
        <begin position="115"/>
        <end position="133"/>
    </location>
</feature>
<feature type="region of interest" description="Disordered" evidence="1">
    <location>
        <begin position="34"/>
        <end position="156"/>
    </location>
</feature>
<organism evidence="2 3">
    <name type="scientific">Crepidotus variabilis</name>
    <dbReference type="NCBI Taxonomy" id="179855"/>
    <lineage>
        <taxon>Eukaryota</taxon>
        <taxon>Fungi</taxon>
        <taxon>Dikarya</taxon>
        <taxon>Basidiomycota</taxon>
        <taxon>Agaricomycotina</taxon>
        <taxon>Agaricomycetes</taxon>
        <taxon>Agaricomycetidae</taxon>
        <taxon>Agaricales</taxon>
        <taxon>Agaricineae</taxon>
        <taxon>Crepidotaceae</taxon>
        <taxon>Crepidotus</taxon>
    </lineage>
</organism>
<evidence type="ECO:0000313" key="3">
    <source>
        <dbReference type="Proteomes" id="UP000807306"/>
    </source>
</evidence>
<evidence type="ECO:0000256" key="1">
    <source>
        <dbReference type="SAM" id="MobiDB-lite"/>
    </source>
</evidence>
<dbReference type="Proteomes" id="UP000807306">
    <property type="component" value="Unassembled WGS sequence"/>
</dbReference>
<dbReference type="EMBL" id="MU157833">
    <property type="protein sequence ID" value="KAF9531886.1"/>
    <property type="molecule type" value="Genomic_DNA"/>
</dbReference>
<protein>
    <submittedName>
        <fullName evidence="2">Uncharacterized protein</fullName>
    </submittedName>
</protein>
<reference evidence="2" key="1">
    <citation type="submission" date="2020-11" db="EMBL/GenBank/DDBJ databases">
        <authorList>
            <consortium name="DOE Joint Genome Institute"/>
            <person name="Ahrendt S."/>
            <person name="Riley R."/>
            <person name="Andreopoulos W."/>
            <person name="Labutti K."/>
            <person name="Pangilinan J."/>
            <person name="Ruiz-Duenas F.J."/>
            <person name="Barrasa J.M."/>
            <person name="Sanchez-Garcia M."/>
            <person name="Camarero S."/>
            <person name="Miyauchi S."/>
            <person name="Serrano A."/>
            <person name="Linde D."/>
            <person name="Babiker R."/>
            <person name="Drula E."/>
            <person name="Ayuso-Fernandez I."/>
            <person name="Pacheco R."/>
            <person name="Padilla G."/>
            <person name="Ferreira P."/>
            <person name="Barriuso J."/>
            <person name="Kellner H."/>
            <person name="Castanera R."/>
            <person name="Alfaro M."/>
            <person name="Ramirez L."/>
            <person name="Pisabarro A.G."/>
            <person name="Kuo A."/>
            <person name="Tritt A."/>
            <person name="Lipzen A."/>
            <person name="He G."/>
            <person name="Yan M."/>
            <person name="Ng V."/>
            <person name="Cullen D."/>
            <person name="Martin F."/>
            <person name="Rosso M.-N."/>
            <person name="Henrissat B."/>
            <person name="Hibbett D."/>
            <person name="Martinez A.T."/>
            <person name="Grigoriev I.V."/>
        </authorList>
    </citation>
    <scope>NUCLEOTIDE SEQUENCE</scope>
    <source>
        <strain evidence="2">CBS 506.95</strain>
    </source>
</reference>
<name>A0A9P6JT19_9AGAR</name>
<comment type="caution">
    <text evidence="2">The sequence shown here is derived from an EMBL/GenBank/DDBJ whole genome shotgun (WGS) entry which is preliminary data.</text>
</comment>
<evidence type="ECO:0000313" key="2">
    <source>
        <dbReference type="EMBL" id="KAF9531886.1"/>
    </source>
</evidence>
<dbReference type="AlphaFoldDB" id="A0A9P6JT19"/>
<feature type="compositionally biased region" description="Polar residues" evidence="1">
    <location>
        <begin position="80"/>
        <end position="90"/>
    </location>
</feature>